<evidence type="ECO:0000256" key="6">
    <source>
        <dbReference type="ARBA" id="ARBA00023015"/>
    </source>
</evidence>
<dbReference type="InterPro" id="IPR006612">
    <property type="entry name" value="THAP_Znf"/>
</dbReference>
<evidence type="ECO:0000256" key="11">
    <source>
        <dbReference type="ARBA" id="ARBA00023306"/>
    </source>
</evidence>
<dbReference type="GO" id="GO:0000978">
    <property type="term" value="F:RNA polymerase II cis-regulatory region sequence-specific DNA binding"/>
    <property type="evidence" value="ECO:0007669"/>
    <property type="project" value="TreeGrafter"/>
</dbReference>
<keyword evidence="7" id="KW-0175">Coiled coil</keyword>
<dbReference type="GO" id="GO:0003700">
    <property type="term" value="F:DNA-binding transcription factor activity"/>
    <property type="evidence" value="ECO:0007669"/>
    <property type="project" value="TreeGrafter"/>
</dbReference>
<keyword evidence="6" id="KW-0805">Transcription regulation</keyword>
<dbReference type="GO" id="GO:0006357">
    <property type="term" value="P:regulation of transcription by RNA polymerase II"/>
    <property type="evidence" value="ECO:0007669"/>
    <property type="project" value="TreeGrafter"/>
</dbReference>
<evidence type="ECO:0000256" key="10">
    <source>
        <dbReference type="ARBA" id="ARBA00023242"/>
    </source>
</evidence>
<dbReference type="Pfam" id="PF05485">
    <property type="entry name" value="THAP"/>
    <property type="match status" value="1"/>
</dbReference>
<keyword evidence="15" id="KW-1185">Reference proteome</keyword>
<keyword evidence="11" id="KW-0131">Cell cycle</keyword>
<sequence length="66" mass="7728">MRIAWVKAIRRQDWVPSKYSRMCSVHFEEKFIMRSENGSCSLLKNAVPTLNLPTDNLYSTKSNTNY</sequence>
<comment type="similarity">
    <text evidence="2">Belongs to the THAP1 family.</text>
</comment>
<dbReference type="Proteomes" id="UP001162162">
    <property type="component" value="Unassembled WGS sequence"/>
</dbReference>
<proteinExistence type="inferred from homology"/>
<evidence type="ECO:0000256" key="9">
    <source>
        <dbReference type="ARBA" id="ARBA00023163"/>
    </source>
</evidence>
<feature type="domain" description="THAP-type" evidence="13">
    <location>
        <begin position="1"/>
        <end position="51"/>
    </location>
</feature>
<name>A0AAV8YQ84_9CUCU</name>
<comment type="caution">
    <text evidence="14">The sequence shown here is derived from an EMBL/GenBank/DDBJ whole genome shotgun (WGS) entry which is preliminary data.</text>
</comment>
<evidence type="ECO:0000256" key="1">
    <source>
        <dbReference type="ARBA" id="ARBA00004642"/>
    </source>
</evidence>
<dbReference type="SMART" id="SM00692">
    <property type="entry name" value="DM3"/>
    <property type="match status" value="1"/>
</dbReference>
<dbReference type="EMBL" id="JAPWTK010000065">
    <property type="protein sequence ID" value="KAJ8952722.1"/>
    <property type="molecule type" value="Genomic_DNA"/>
</dbReference>
<evidence type="ECO:0000256" key="12">
    <source>
        <dbReference type="PROSITE-ProRule" id="PRU00309"/>
    </source>
</evidence>
<reference evidence="14" key="1">
    <citation type="journal article" date="2023" name="Insect Mol. Biol.">
        <title>Genome sequencing provides insights into the evolution of gene families encoding plant cell wall-degrading enzymes in longhorned beetles.</title>
        <authorList>
            <person name="Shin N.R."/>
            <person name="Okamura Y."/>
            <person name="Kirsch R."/>
            <person name="Pauchet Y."/>
        </authorList>
    </citation>
    <scope>NUCLEOTIDE SEQUENCE</scope>
    <source>
        <strain evidence="14">AMC_N1</strain>
    </source>
</reference>
<evidence type="ECO:0000313" key="15">
    <source>
        <dbReference type="Proteomes" id="UP001162162"/>
    </source>
</evidence>
<dbReference type="PROSITE" id="PS50950">
    <property type="entry name" value="ZF_THAP"/>
    <property type="match status" value="1"/>
</dbReference>
<dbReference type="InterPro" id="IPR026516">
    <property type="entry name" value="THAP1/10"/>
</dbReference>
<protein>
    <recommendedName>
        <fullName evidence="13">THAP-type domain-containing protein</fullName>
    </recommendedName>
</protein>
<keyword evidence="5" id="KW-0862">Zinc</keyword>
<dbReference type="SMART" id="SM00980">
    <property type="entry name" value="THAP"/>
    <property type="match status" value="1"/>
</dbReference>
<evidence type="ECO:0000256" key="8">
    <source>
        <dbReference type="ARBA" id="ARBA00023125"/>
    </source>
</evidence>
<keyword evidence="3" id="KW-0479">Metal-binding</keyword>
<keyword evidence="9" id="KW-0804">Transcription</keyword>
<evidence type="ECO:0000256" key="3">
    <source>
        <dbReference type="ARBA" id="ARBA00022723"/>
    </source>
</evidence>
<dbReference type="PANTHER" id="PTHR46600:SF1">
    <property type="entry name" value="THAP DOMAIN-CONTAINING PROTEIN 1"/>
    <property type="match status" value="1"/>
</dbReference>
<evidence type="ECO:0000313" key="14">
    <source>
        <dbReference type="EMBL" id="KAJ8952722.1"/>
    </source>
</evidence>
<dbReference type="SUPFAM" id="SSF57716">
    <property type="entry name" value="Glucocorticoid receptor-like (DNA-binding domain)"/>
    <property type="match status" value="1"/>
</dbReference>
<evidence type="ECO:0000259" key="13">
    <source>
        <dbReference type="PROSITE" id="PS50950"/>
    </source>
</evidence>
<evidence type="ECO:0000256" key="4">
    <source>
        <dbReference type="ARBA" id="ARBA00022771"/>
    </source>
</evidence>
<organism evidence="14 15">
    <name type="scientific">Aromia moschata</name>
    <dbReference type="NCBI Taxonomy" id="1265417"/>
    <lineage>
        <taxon>Eukaryota</taxon>
        <taxon>Metazoa</taxon>
        <taxon>Ecdysozoa</taxon>
        <taxon>Arthropoda</taxon>
        <taxon>Hexapoda</taxon>
        <taxon>Insecta</taxon>
        <taxon>Pterygota</taxon>
        <taxon>Neoptera</taxon>
        <taxon>Endopterygota</taxon>
        <taxon>Coleoptera</taxon>
        <taxon>Polyphaga</taxon>
        <taxon>Cucujiformia</taxon>
        <taxon>Chrysomeloidea</taxon>
        <taxon>Cerambycidae</taxon>
        <taxon>Cerambycinae</taxon>
        <taxon>Callichromatini</taxon>
        <taxon>Aromia</taxon>
    </lineage>
</organism>
<dbReference type="GO" id="GO:0008270">
    <property type="term" value="F:zinc ion binding"/>
    <property type="evidence" value="ECO:0007669"/>
    <property type="project" value="UniProtKB-KW"/>
</dbReference>
<accession>A0AAV8YQ84</accession>
<dbReference type="GO" id="GO:0005654">
    <property type="term" value="C:nucleoplasm"/>
    <property type="evidence" value="ECO:0007669"/>
    <property type="project" value="UniProtKB-SubCell"/>
</dbReference>
<evidence type="ECO:0000256" key="2">
    <source>
        <dbReference type="ARBA" id="ARBA00006177"/>
    </source>
</evidence>
<keyword evidence="10" id="KW-0539">Nucleus</keyword>
<gene>
    <name evidence="14" type="ORF">NQ318_021040</name>
</gene>
<comment type="subcellular location">
    <subcellularLocation>
        <location evidence="1">Nucleus</location>
        <location evidence="1">Nucleoplasm</location>
    </subcellularLocation>
</comment>
<evidence type="ECO:0000256" key="5">
    <source>
        <dbReference type="ARBA" id="ARBA00022833"/>
    </source>
</evidence>
<keyword evidence="8 12" id="KW-0238">DNA-binding</keyword>
<dbReference type="AlphaFoldDB" id="A0AAV8YQ84"/>
<keyword evidence="4 12" id="KW-0863">Zinc-finger</keyword>
<dbReference type="PANTHER" id="PTHR46600">
    <property type="entry name" value="THAP DOMAIN-CONTAINING"/>
    <property type="match status" value="1"/>
</dbReference>
<evidence type="ECO:0000256" key="7">
    <source>
        <dbReference type="ARBA" id="ARBA00023054"/>
    </source>
</evidence>